<dbReference type="InterPro" id="IPR036388">
    <property type="entry name" value="WH-like_DNA-bd_sf"/>
</dbReference>
<keyword evidence="4" id="KW-1185">Reference proteome</keyword>
<accession>A0ABT1E728</accession>
<organism evidence="3 4">
    <name type="scientific">Aequitasia blattaphilus</name>
    <dbReference type="NCBI Taxonomy" id="2949332"/>
    <lineage>
        <taxon>Bacteria</taxon>
        <taxon>Bacillati</taxon>
        <taxon>Bacillota</taxon>
        <taxon>Clostridia</taxon>
        <taxon>Lachnospirales</taxon>
        <taxon>Lachnospiraceae</taxon>
        <taxon>Aequitasia</taxon>
    </lineage>
</organism>
<dbReference type="InterPro" id="IPR036390">
    <property type="entry name" value="WH_DNA-bd_sf"/>
</dbReference>
<gene>
    <name evidence="3" type="ORF">NK125_04315</name>
</gene>
<evidence type="ECO:0000313" key="3">
    <source>
        <dbReference type="EMBL" id="MCP1101638.1"/>
    </source>
</evidence>
<dbReference type="InterPro" id="IPR002831">
    <property type="entry name" value="Tscrpt_reg_TrmB_N"/>
</dbReference>
<dbReference type="Pfam" id="PF11495">
    <property type="entry name" value="Regulator_TrmB"/>
    <property type="match status" value="1"/>
</dbReference>
<sequence length="236" mass="26848">MYTTKFVESLMQFGLTRQESLVYQCLITEGTISGYEVAKQLGISRSNAYNSLASLAEKGGAYTVEEGSTKKYVPVELREFTRNHIREIEDARMWLISHMPEQKEVSEGYITIEGENNILNKLKNLLKSTKEHAYLSCTRSYLLYFVRELRELSEQGKKVVILTDQAVSVEDFKVYFSEDRGTSIGLIIDSQYAITGEYGEGSQNTCLYSGQKVFVELFKNALGNEIKLLSLNEESY</sequence>
<name>A0ABT1E728_9FIRM</name>
<proteinExistence type="predicted"/>
<dbReference type="InterPro" id="IPR051797">
    <property type="entry name" value="TrmB-like"/>
</dbReference>
<dbReference type="Gene3D" id="1.10.10.10">
    <property type="entry name" value="Winged helix-like DNA-binding domain superfamily/Winged helix DNA-binding domain"/>
    <property type="match status" value="1"/>
</dbReference>
<dbReference type="SUPFAM" id="SSF46785">
    <property type="entry name" value="Winged helix' DNA-binding domain"/>
    <property type="match status" value="1"/>
</dbReference>
<feature type="domain" description="Transcription regulator TrmB C-terminal" evidence="2">
    <location>
        <begin position="111"/>
        <end position="171"/>
    </location>
</feature>
<dbReference type="EMBL" id="JAMZFW010000004">
    <property type="protein sequence ID" value="MCP1101638.1"/>
    <property type="molecule type" value="Genomic_DNA"/>
</dbReference>
<evidence type="ECO:0000313" key="4">
    <source>
        <dbReference type="Proteomes" id="UP001523566"/>
    </source>
</evidence>
<evidence type="ECO:0000259" key="1">
    <source>
        <dbReference type="Pfam" id="PF01978"/>
    </source>
</evidence>
<evidence type="ECO:0000259" key="2">
    <source>
        <dbReference type="Pfam" id="PF11495"/>
    </source>
</evidence>
<comment type="caution">
    <text evidence="3">The sequence shown here is derived from an EMBL/GenBank/DDBJ whole genome shotgun (WGS) entry which is preliminary data.</text>
</comment>
<dbReference type="InterPro" id="IPR021586">
    <property type="entry name" value="Tscrpt_reg_TrmB_C"/>
</dbReference>
<dbReference type="PANTHER" id="PTHR34293">
    <property type="entry name" value="HTH-TYPE TRANSCRIPTIONAL REGULATOR TRMBL2"/>
    <property type="match status" value="1"/>
</dbReference>
<dbReference type="Proteomes" id="UP001523566">
    <property type="component" value="Unassembled WGS sequence"/>
</dbReference>
<feature type="domain" description="Transcription regulator TrmB N-terminal" evidence="1">
    <location>
        <begin position="10"/>
        <end position="77"/>
    </location>
</feature>
<dbReference type="RefSeq" id="WP_262065424.1">
    <property type="nucleotide sequence ID" value="NZ_JAMXOD010000004.1"/>
</dbReference>
<dbReference type="PANTHER" id="PTHR34293:SF1">
    <property type="entry name" value="HTH-TYPE TRANSCRIPTIONAL REGULATOR TRMBL2"/>
    <property type="match status" value="1"/>
</dbReference>
<protein>
    <submittedName>
        <fullName evidence="3">HTH domain-containing protein</fullName>
    </submittedName>
</protein>
<dbReference type="Pfam" id="PF01978">
    <property type="entry name" value="TrmB"/>
    <property type="match status" value="1"/>
</dbReference>
<reference evidence="3 4" key="1">
    <citation type="journal article" date="2022" name="Genome Biol. Evol.">
        <title>Host diet, physiology and behaviors set the stage for Lachnospiraceae cladogenesis.</title>
        <authorList>
            <person name="Vera-Ponce De Leon A."/>
            <person name="Schneider M."/>
            <person name="Jahnes B.C."/>
            <person name="Sadowski V."/>
            <person name="Camuy-Velez L.A."/>
            <person name="Duan J."/>
            <person name="Sabree Z.L."/>
        </authorList>
    </citation>
    <scope>NUCLEOTIDE SEQUENCE [LARGE SCALE GENOMIC DNA]</scope>
    <source>
        <strain evidence="3 4">PAL113</strain>
    </source>
</reference>
<dbReference type="CDD" id="cd09124">
    <property type="entry name" value="PLDc_like_TrmB_middle"/>
    <property type="match status" value="1"/>
</dbReference>